<name>A0A2H0KE88_9BACT</name>
<dbReference type="AlphaFoldDB" id="A0A2H0KE88"/>
<feature type="repeat" description="TPR" evidence="3">
    <location>
        <begin position="519"/>
        <end position="552"/>
    </location>
</feature>
<dbReference type="EMBL" id="PCVG01000019">
    <property type="protein sequence ID" value="PIQ68913.1"/>
    <property type="molecule type" value="Genomic_DNA"/>
</dbReference>
<evidence type="ECO:0000256" key="2">
    <source>
        <dbReference type="ARBA" id="ARBA00022803"/>
    </source>
</evidence>
<feature type="transmembrane region" description="Helical" evidence="4">
    <location>
        <begin position="134"/>
        <end position="155"/>
    </location>
</feature>
<feature type="transmembrane region" description="Helical" evidence="4">
    <location>
        <begin position="321"/>
        <end position="341"/>
    </location>
</feature>
<dbReference type="PROSITE" id="PS50005">
    <property type="entry name" value="TPR"/>
    <property type="match status" value="1"/>
</dbReference>
<dbReference type="InterPro" id="IPR019734">
    <property type="entry name" value="TPR_rpt"/>
</dbReference>
<dbReference type="SUPFAM" id="SSF48452">
    <property type="entry name" value="TPR-like"/>
    <property type="match status" value="1"/>
</dbReference>
<reference evidence="5 6" key="1">
    <citation type="submission" date="2017-09" db="EMBL/GenBank/DDBJ databases">
        <title>Depth-based differentiation of microbial function through sediment-hosted aquifers and enrichment of novel symbionts in the deep terrestrial subsurface.</title>
        <authorList>
            <person name="Probst A.J."/>
            <person name="Ladd B."/>
            <person name="Jarett J.K."/>
            <person name="Geller-Mcgrath D.E."/>
            <person name="Sieber C.M."/>
            <person name="Emerson J.B."/>
            <person name="Anantharaman K."/>
            <person name="Thomas B.C."/>
            <person name="Malmstrom R."/>
            <person name="Stieglmeier M."/>
            <person name="Klingl A."/>
            <person name="Woyke T."/>
            <person name="Ryan C.M."/>
            <person name="Banfield J.F."/>
        </authorList>
    </citation>
    <scope>NUCLEOTIDE SEQUENCE [LARGE SCALE GENOMIC DNA]</scope>
    <source>
        <strain evidence="5">CG11_big_fil_rev_8_21_14_0_20_46_11</strain>
    </source>
</reference>
<dbReference type="PANTHER" id="PTHR44227:SF3">
    <property type="entry name" value="PROTEIN O-MANNOSYL-TRANSFERASE TMTC4"/>
    <property type="match status" value="1"/>
</dbReference>
<evidence type="ECO:0000256" key="4">
    <source>
        <dbReference type="SAM" id="Phobius"/>
    </source>
</evidence>
<evidence type="ECO:0000256" key="3">
    <source>
        <dbReference type="PROSITE-ProRule" id="PRU00339"/>
    </source>
</evidence>
<keyword evidence="4" id="KW-0472">Membrane</keyword>
<dbReference type="Proteomes" id="UP000229342">
    <property type="component" value="Unassembled WGS sequence"/>
</dbReference>
<evidence type="ECO:0000256" key="1">
    <source>
        <dbReference type="ARBA" id="ARBA00022737"/>
    </source>
</evidence>
<keyword evidence="4" id="KW-0812">Transmembrane</keyword>
<dbReference type="InterPro" id="IPR011990">
    <property type="entry name" value="TPR-like_helical_dom_sf"/>
</dbReference>
<feature type="transmembrane region" description="Helical" evidence="4">
    <location>
        <begin position="216"/>
        <end position="241"/>
    </location>
</feature>
<feature type="transmembrane region" description="Helical" evidence="4">
    <location>
        <begin position="361"/>
        <end position="379"/>
    </location>
</feature>
<feature type="transmembrane region" description="Helical" evidence="4">
    <location>
        <begin position="167"/>
        <end position="185"/>
    </location>
</feature>
<dbReference type="Pfam" id="PF13374">
    <property type="entry name" value="TPR_10"/>
    <property type="match status" value="1"/>
</dbReference>
<keyword evidence="2 3" id="KW-0802">TPR repeat</keyword>
<protein>
    <submittedName>
        <fullName evidence="5">Uncharacterized protein</fullName>
    </submittedName>
</protein>
<keyword evidence="1" id="KW-0677">Repeat</keyword>
<sequence>MRKNRSKESNRKPAQNKTFHCVNYSMTFRYVHGTLLHVRPSSCYHKRMRHLAKHDYVFLAVCTAVVLLMYGQSLASGFVFDDQNIVDNRALFMFPNTLSDIALAPHWSLASGLYRPVTLLSYWANFVFTGNEAFGFHVVNLLLYIGIGFFIYRFVTRLTQNQLTGHLSALLFLVLPIHSEVVANITGRSELLTLFFSLLLFLEFARQDIRWWHSGLWMLLAIGSKETAIATLPIAILVLYVSEYRRGNLATAVASRNFFVFLWHSTKNLVRRFFLPLSALIIATGTYLVLRFFALGPAHFFGVRVTLIENPLFFAEPLSRIATAFSVLWMYVFKTFVPIGLCSDYTYNQLPVLHSFMNTGVLLGIAIFGGIVFTLFYFVRKKPVLSLSAGILLTSFLPVSNLLFPTGAPAGERWFFYPSFGIAILVAYFLTMPLSSKKLFVSKILATGVVIALVVYAFLTGVRQSDWLSNERLFASAVACAPMSVLSHSNLGAMYIFKDDYPEARQELETARDIAPIYSKGLNNLGLVYWKEGKNEQALAMYHEALKQDFPYAGAMENLALLYLSEGKTEDASRWLTLLFDGNQTLVRTFLNTHRLQ</sequence>
<evidence type="ECO:0000313" key="5">
    <source>
        <dbReference type="EMBL" id="PIQ68913.1"/>
    </source>
</evidence>
<evidence type="ECO:0000313" key="6">
    <source>
        <dbReference type="Proteomes" id="UP000229342"/>
    </source>
</evidence>
<gene>
    <name evidence="5" type="ORF">COV91_01735</name>
</gene>
<feature type="transmembrane region" description="Helical" evidence="4">
    <location>
        <begin position="384"/>
        <end position="403"/>
    </location>
</feature>
<feature type="transmembrane region" description="Helical" evidence="4">
    <location>
        <begin position="415"/>
        <end position="432"/>
    </location>
</feature>
<proteinExistence type="predicted"/>
<feature type="transmembrane region" description="Helical" evidence="4">
    <location>
        <begin position="444"/>
        <end position="462"/>
    </location>
</feature>
<dbReference type="InterPro" id="IPR052346">
    <property type="entry name" value="O-mannosyl-transferase_TMTC"/>
</dbReference>
<keyword evidence="4" id="KW-1133">Transmembrane helix</keyword>
<comment type="caution">
    <text evidence="5">The sequence shown here is derived from an EMBL/GenBank/DDBJ whole genome shotgun (WGS) entry which is preliminary data.</text>
</comment>
<feature type="transmembrane region" description="Helical" evidence="4">
    <location>
        <begin position="273"/>
        <end position="294"/>
    </location>
</feature>
<dbReference type="Gene3D" id="1.25.40.10">
    <property type="entry name" value="Tetratricopeptide repeat domain"/>
    <property type="match status" value="1"/>
</dbReference>
<accession>A0A2H0KE88</accession>
<dbReference type="PANTHER" id="PTHR44227">
    <property type="match status" value="1"/>
</dbReference>
<organism evidence="5 6">
    <name type="scientific">Candidatus Taylorbacteria bacterium CG11_big_fil_rev_8_21_14_0_20_46_11</name>
    <dbReference type="NCBI Taxonomy" id="1975025"/>
    <lineage>
        <taxon>Bacteria</taxon>
        <taxon>Candidatus Tayloriibacteriota</taxon>
    </lineage>
</organism>
<feature type="transmembrane region" description="Helical" evidence="4">
    <location>
        <begin position="56"/>
        <end position="80"/>
    </location>
</feature>
<dbReference type="SMART" id="SM00028">
    <property type="entry name" value="TPR"/>
    <property type="match status" value="2"/>
</dbReference>